<dbReference type="Gene3D" id="3.30.70.360">
    <property type="match status" value="1"/>
</dbReference>
<dbReference type="InterPro" id="IPR017150">
    <property type="entry name" value="Pept_M20_glutamate_carboxypep"/>
</dbReference>
<dbReference type="Pfam" id="PF07687">
    <property type="entry name" value="M20_dimer"/>
    <property type="match status" value="1"/>
</dbReference>
<dbReference type="Pfam" id="PF01546">
    <property type="entry name" value="Peptidase_M20"/>
    <property type="match status" value="1"/>
</dbReference>
<keyword evidence="3" id="KW-0170">Cobalt</keyword>
<dbReference type="RefSeq" id="WP_353979644.1">
    <property type="nucleotide sequence ID" value="NZ_CP159578.1"/>
</dbReference>
<dbReference type="InterPro" id="IPR011650">
    <property type="entry name" value="Peptidase_M20_dimer"/>
</dbReference>
<feature type="active site" evidence="4">
    <location>
        <position position="96"/>
    </location>
</feature>
<organism evidence="6">
    <name type="scientific">Salinicola endophyticus</name>
    <dbReference type="NCBI Taxonomy" id="1949083"/>
    <lineage>
        <taxon>Bacteria</taxon>
        <taxon>Pseudomonadati</taxon>
        <taxon>Pseudomonadota</taxon>
        <taxon>Gammaproteobacteria</taxon>
        <taxon>Oceanospirillales</taxon>
        <taxon>Halomonadaceae</taxon>
        <taxon>Salinicola</taxon>
    </lineage>
</organism>
<feature type="active site" description="Proton acceptor" evidence="4">
    <location>
        <position position="156"/>
    </location>
</feature>
<dbReference type="CDD" id="cd03885">
    <property type="entry name" value="M20_CPDG2"/>
    <property type="match status" value="1"/>
</dbReference>
<reference evidence="6" key="1">
    <citation type="submission" date="2024-06" db="EMBL/GenBank/DDBJ databases">
        <title>Complete genome of Salinicola endophyticus HNIBRBA4755.</title>
        <authorList>
            <person name="Shin S.Y."/>
            <person name="Kang H."/>
            <person name="Song J."/>
        </authorList>
    </citation>
    <scope>NUCLEOTIDE SEQUENCE</scope>
    <source>
        <strain evidence="6">HNIBRBA4755</strain>
    </source>
</reference>
<keyword evidence="1" id="KW-0479">Metal-binding</keyword>
<dbReference type="InterPro" id="IPR036264">
    <property type="entry name" value="Bact_exopeptidase_dim_dom"/>
</dbReference>
<dbReference type="PANTHER" id="PTHR43808:SF9">
    <property type="entry name" value="BLL0789 PROTEIN"/>
    <property type="match status" value="1"/>
</dbReference>
<evidence type="ECO:0000259" key="5">
    <source>
        <dbReference type="Pfam" id="PF07687"/>
    </source>
</evidence>
<accession>A0AB74U3Y4</accession>
<dbReference type="SUPFAM" id="SSF55031">
    <property type="entry name" value="Bacterial exopeptidase dimerisation domain"/>
    <property type="match status" value="1"/>
</dbReference>
<dbReference type="AlphaFoldDB" id="A0AB74U3Y4"/>
<dbReference type="InterPro" id="IPR050072">
    <property type="entry name" value="Peptidase_M20A"/>
</dbReference>
<evidence type="ECO:0000256" key="4">
    <source>
        <dbReference type="PIRSR" id="PIRSR037238-1"/>
    </source>
</evidence>
<protein>
    <submittedName>
        <fullName evidence="6">M20 family metallopeptidase</fullName>
    </submittedName>
</protein>
<dbReference type="GO" id="GO:0046872">
    <property type="term" value="F:metal ion binding"/>
    <property type="evidence" value="ECO:0007669"/>
    <property type="project" value="UniProtKB-KW"/>
</dbReference>
<gene>
    <name evidence="6" type="ORF">ABV408_14675</name>
</gene>
<dbReference type="PIRSF" id="PIRSF037238">
    <property type="entry name" value="Carboxypeptidase_G2"/>
    <property type="match status" value="1"/>
</dbReference>
<evidence type="ECO:0000256" key="3">
    <source>
        <dbReference type="ARBA" id="ARBA00023285"/>
    </source>
</evidence>
<evidence type="ECO:0000313" key="6">
    <source>
        <dbReference type="EMBL" id="XCJ78671.1"/>
    </source>
</evidence>
<evidence type="ECO:0000256" key="1">
    <source>
        <dbReference type="ARBA" id="ARBA00022723"/>
    </source>
</evidence>
<feature type="domain" description="Peptidase M20 dimerisation" evidence="5">
    <location>
        <begin position="191"/>
        <end position="292"/>
    </location>
</feature>
<evidence type="ECO:0000256" key="2">
    <source>
        <dbReference type="ARBA" id="ARBA00022801"/>
    </source>
</evidence>
<sequence>MSATDHEARLAQACDWLADQQEAMVACLETLVNIDSNSYDKAGTDAVADAIAGWCDADGIAVERTPREASGDILQARLPAADGGTGGHVLLMGHRDTVFPRGTVAERGYTRQGDLAFGPGVADMKAGLVLNLFVLRALKRAGGLPFAVHALFTADEEIGSPDGTAFIRAAAEGARAVFNAEPGRVSGNVVTARKGGAAFRIEVSGRAAHSGVSHADGASAIEALARKIVKLHALTDYASGVTTNVGVIEGGVSRNTVAPAASAQLDTRFVDNAQRETLFQSIAAIVAEEEVPGTRATLTQTSGFLPLEPEMSAALFARYQAQAARLGFAVEGEFTGGCSDAGTTASLGVPTLCGTGPVGAKMHTDEEYCRLETCVPRAQAVAATILDLAAHPG</sequence>
<dbReference type="EMBL" id="CP159578">
    <property type="protein sequence ID" value="XCJ78671.1"/>
    <property type="molecule type" value="Genomic_DNA"/>
</dbReference>
<dbReference type="InterPro" id="IPR002933">
    <property type="entry name" value="Peptidase_M20"/>
</dbReference>
<name>A0AB74U3Y4_9GAMM</name>
<keyword evidence="2" id="KW-0378">Hydrolase</keyword>
<proteinExistence type="predicted"/>
<dbReference type="SUPFAM" id="SSF53187">
    <property type="entry name" value="Zn-dependent exopeptidases"/>
    <property type="match status" value="1"/>
</dbReference>
<dbReference type="Gene3D" id="3.40.630.10">
    <property type="entry name" value="Zn peptidases"/>
    <property type="match status" value="1"/>
</dbReference>
<dbReference type="PANTHER" id="PTHR43808">
    <property type="entry name" value="ACETYLORNITHINE DEACETYLASE"/>
    <property type="match status" value="1"/>
</dbReference>
<dbReference type="GO" id="GO:0016787">
    <property type="term" value="F:hydrolase activity"/>
    <property type="evidence" value="ECO:0007669"/>
    <property type="project" value="UniProtKB-KW"/>
</dbReference>